<evidence type="ECO:0000256" key="9">
    <source>
        <dbReference type="ARBA" id="ARBA00049563"/>
    </source>
</evidence>
<evidence type="ECO:0000313" key="14">
    <source>
        <dbReference type="EMBL" id="KKQ89947.1"/>
    </source>
</evidence>
<feature type="region of interest" description="Interaction with substrate tRNA" evidence="10">
    <location>
        <begin position="32"/>
        <end position="35"/>
    </location>
</feature>
<evidence type="ECO:0000256" key="8">
    <source>
        <dbReference type="ARBA" id="ARBA00022842"/>
    </source>
</evidence>
<dbReference type="PATRIC" id="fig|1618414.3.peg.163"/>
<evidence type="ECO:0000256" key="6">
    <source>
        <dbReference type="ARBA" id="ARBA00022741"/>
    </source>
</evidence>
<keyword evidence="7 10" id="KW-0067">ATP-binding</keyword>
<feature type="site" description="Interaction with substrate tRNA" evidence="10">
    <location>
        <position position="131"/>
    </location>
</feature>
<gene>
    <name evidence="10" type="primary">miaA</name>
    <name evidence="14" type="ORF">UT12_C0005G0015</name>
</gene>
<feature type="binding site" evidence="10">
    <location>
        <begin position="9"/>
        <end position="14"/>
    </location>
    <ligand>
        <name>substrate</name>
    </ligand>
</feature>
<evidence type="ECO:0000256" key="11">
    <source>
        <dbReference type="RuleBase" id="RU003783"/>
    </source>
</evidence>
<dbReference type="GO" id="GO:0052381">
    <property type="term" value="F:tRNA dimethylallyltransferase activity"/>
    <property type="evidence" value="ECO:0007669"/>
    <property type="project" value="UniProtKB-UniRule"/>
</dbReference>
<dbReference type="InterPro" id="IPR018022">
    <property type="entry name" value="IPT"/>
</dbReference>
<accession>A0A0G0LFV1</accession>
<comment type="function">
    <text evidence="2 10 12">Catalyzes the transfer of a dimethylallyl group onto the adenine at position 37 in tRNAs that read codons beginning with uridine, leading to the formation of N6-(dimethylallyl)adenosine (i(6)A).</text>
</comment>
<evidence type="ECO:0000256" key="12">
    <source>
        <dbReference type="RuleBase" id="RU003784"/>
    </source>
</evidence>
<dbReference type="SUPFAM" id="SSF52540">
    <property type="entry name" value="P-loop containing nucleoside triphosphate hydrolases"/>
    <property type="match status" value="2"/>
</dbReference>
<dbReference type="NCBIfam" id="TIGR00174">
    <property type="entry name" value="miaA"/>
    <property type="match status" value="1"/>
</dbReference>
<evidence type="ECO:0000256" key="7">
    <source>
        <dbReference type="ARBA" id="ARBA00022840"/>
    </source>
</evidence>
<dbReference type="GO" id="GO:0005524">
    <property type="term" value="F:ATP binding"/>
    <property type="evidence" value="ECO:0007669"/>
    <property type="project" value="UniProtKB-UniRule"/>
</dbReference>
<feature type="binding site" evidence="10">
    <location>
        <begin position="7"/>
        <end position="14"/>
    </location>
    <ligand>
        <name>ATP</name>
        <dbReference type="ChEBI" id="CHEBI:30616"/>
    </ligand>
</feature>
<dbReference type="HAMAP" id="MF_00185">
    <property type="entry name" value="IPP_trans"/>
    <property type="match status" value="1"/>
</dbReference>
<evidence type="ECO:0000256" key="4">
    <source>
        <dbReference type="ARBA" id="ARBA00022679"/>
    </source>
</evidence>
<dbReference type="PANTHER" id="PTHR11088">
    <property type="entry name" value="TRNA DIMETHYLALLYLTRANSFERASE"/>
    <property type="match status" value="1"/>
</dbReference>
<dbReference type="InterPro" id="IPR039657">
    <property type="entry name" value="Dimethylallyltransferase"/>
</dbReference>
<dbReference type="Proteomes" id="UP000034893">
    <property type="component" value="Unassembled WGS sequence"/>
</dbReference>
<evidence type="ECO:0000256" key="2">
    <source>
        <dbReference type="ARBA" id="ARBA00003213"/>
    </source>
</evidence>
<dbReference type="EMBL" id="LBVP01000005">
    <property type="protein sequence ID" value="KKQ89947.1"/>
    <property type="molecule type" value="Genomic_DNA"/>
</dbReference>
<comment type="catalytic activity">
    <reaction evidence="9 10 11">
        <text>adenosine(37) in tRNA + dimethylallyl diphosphate = N(6)-dimethylallyladenosine(37) in tRNA + diphosphate</text>
        <dbReference type="Rhea" id="RHEA:26482"/>
        <dbReference type="Rhea" id="RHEA-COMP:10162"/>
        <dbReference type="Rhea" id="RHEA-COMP:10375"/>
        <dbReference type="ChEBI" id="CHEBI:33019"/>
        <dbReference type="ChEBI" id="CHEBI:57623"/>
        <dbReference type="ChEBI" id="CHEBI:74411"/>
        <dbReference type="ChEBI" id="CHEBI:74415"/>
        <dbReference type="EC" id="2.5.1.75"/>
    </reaction>
</comment>
<keyword evidence="5 10" id="KW-0819">tRNA processing</keyword>
<evidence type="ECO:0000256" key="5">
    <source>
        <dbReference type="ARBA" id="ARBA00022694"/>
    </source>
</evidence>
<comment type="cofactor">
    <cofactor evidence="1 10">
        <name>Mg(2+)</name>
        <dbReference type="ChEBI" id="CHEBI:18420"/>
    </cofactor>
</comment>
<dbReference type="InterPro" id="IPR027417">
    <property type="entry name" value="P-loop_NTPase"/>
</dbReference>
<evidence type="ECO:0000256" key="13">
    <source>
        <dbReference type="RuleBase" id="RU003785"/>
    </source>
</evidence>
<comment type="caution">
    <text evidence="14">The sequence shown here is derived from an EMBL/GenBank/DDBJ whole genome shotgun (WGS) entry which is preliminary data.</text>
</comment>
<proteinExistence type="inferred from homology"/>
<name>A0A0G0LFV1_9BACT</name>
<organism evidence="14 15">
    <name type="scientific">Candidatus Curtissbacteria bacterium GW2011_GWC2_38_9</name>
    <dbReference type="NCBI Taxonomy" id="1618414"/>
    <lineage>
        <taxon>Bacteria</taxon>
        <taxon>Candidatus Curtissiibacteriota</taxon>
    </lineage>
</organism>
<dbReference type="PANTHER" id="PTHR11088:SF60">
    <property type="entry name" value="TRNA DIMETHYLALLYLTRANSFERASE"/>
    <property type="match status" value="1"/>
</dbReference>
<dbReference type="Gene3D" id="1.10.20.140">
    <property type="match status" value="1"/>
</dbReference>
<feature type="site" description="Interaction with substrate tRNA" evidence="10">
    <location>
        <position position="108"/>
    </location>
</feature>
<keyword evidence="8 10" id="KW-0460">Magnesium</keyword>
<dbReference type="Gene3D" id="3.40.50.300">
    <property type="entry name" value="P-loop containing nucleotide triphosphate hydrolases"/>
    <property type="match status" value="1"/>
</dbReference>
<reference evidence="14 15" key="1">
    <citation type="journal article" date="2015" name="Nature">
        <title>rRNA introns, odd ribosomes, and small enigmatic genomes across a large radiation of phyla.</title>
        <authorList>
            <person name="Brown C.T."/>
            <person name="Hug L.A."/>
            <person name="Thomas B.C."/>
            <person name="Sharon I."/>
            <person name="Castelle C.J."/>
            <person name="Singh A."/>
            <person name="Wilkins M.J."/>
            <person name="Williams K.H."/>
            <person name="Banfield J.F."/>
        </authorList>
    </citation>
    <scope>NUCLEOTIDE SEQUENCE [LARGE SCALE GENOMIC DNA]</scope>
</reference>
<keyword evidence="6 10" id="KW-0547">Nucleotide-binding</keyword>
<dbReference type="AlphaFoldDB" id="A0A0G0LFV1"/>
<evidence type="ECO:0000256" key="1">
    <source>
        <dbReference type="ARBA" id="ARBA00001946"/>
    </source>
</evidence>
<protein>
    <recommendedName>
        <fullName evidence="10">tRNA dimethylallyltransferase</fullName>
        <ecNumber evidence="10">2.5.1.75</ecNumber>
    </recommendedName>
    <alternativeName>
        <fullName evidence="10">Dimethylallyl diphosphate:tRNA dimethylallyltransferase</fullName>
        <shortName evidence="10">DMAPP:tRNA dimethylallyltransferase</shortName>
        <shortName evidence="10">DMATase</shortName>
    </alternativeName>
    <alternativeName>
        <fullName evidence="10">Isopentenyl-diphosphate:tRNA isopentenyltransferase</fullName>
        <shortName evidence="10">IPP transferase</shortName>
        <shortName evidence="10">IPPT</shortName>
        <shortName evidence="10">IPTase</shortName>
    </alternativeName>
</protein>
<comment type="subunit">
    <text evidence="10">Monomer.</text>
</comment>
<comment type="similarity">
    <text evidence="3 10 13">Belongs to the IPP transferase family.</text>
</comment>
<dbReference type="Pfam" id="PF01715">
    <property type="entry name" value="IPPT"/>
    <property type="match status" value="1"/>
</dbReference>
<evidence type="ECO:0000256" key="3">
    <source>
        <dbReference type="ARBA" id="ARBA00005842"/>
    </source>
</evidence>
<evidence type="ECO:0000313" key="15">
    <source>
        <dbReference type="Proteomes" id="UP000034893"/>
    </source>
</evidence>
<evidence type="ECO:0000256" key="10">
    <source>
        <dbReference type="HAMAP-Rule" id="MF_00185"/>
    </source>
</evidence>
<keyword evidence="4 10" id="KW-0808">Transferase</keyword>
<sequence length="322" mass="37235">MMLVIYGPTATGKTTLAIELAQKYNGELISADSRQVYRGLDIGTGKVSFTSKIGKHQGFWIVDDVKIHGFDLVNPGQRFSVADFLTFANSSIVQTIKLNKLPIIVGGTGFYIKALINGIGSIGIPLNPKLRQQLEKLSTTDLYQKLLEINPKRAQSMNDSDRKNPRRLIRAIEIATYNKKLKTRNLKRKIIHYQLPTTNYQLVGLTAPNFYLYNRSDKWLEERLSHGMVDEVKNLLDQKVKPQWLDDLGLEYRWLTRYLLGQITKEEAINRLRGDIHSFIRRQKTWFRQFPNIYLFDISKPSWRQKLEKIVSLCYTQTNVAR</sequence>
<dbReference type="EC" id="2.5.1.75" evidence="10"/>
<comment type="caution">
    <text evidence="10">Lacks conserved residue(s) required for the propagation of feature annotation.</text>
</comment>
<dbReference type="GO" id="GO:0006400">
    <property type="term" value="P:tRNA modification"/>
    <property type="evidence" value="ECO:0007669"/>
    <property type="project" value="TreeGrafter"/>
</dbReference>